<evidence type="ECO:0000313" key="1">
    <source>
        <dbReference type="EMBL" id="MPC26762.1"/>
    </source>
</evidence>
<gene>
    <name evidence="1" type="ORF">E2C01_019909</name>
</gene>
<accession>A0A5B7DYI4</accession>
<reference evidence="1 2" key="1">
    <citation type="submission" date="2019-05" db="EMBL/GenBank/DDBJ databases">
        <title>Another draft genome of Portunus trituberculatus and its Hox gene families provides insights of decapod evolution.</title>
        <authorList>
            <person name="Jeong J.-H."/>
            <person name="Song I."/>
            <person name="Kim S."/>
            <person name="Choi T."/>
            <person name="Kim D."/>
            <person name="Ryu S."/>
            <person name="Kim W."/>
        </authorList>
    </citation>
    <scope>NUCLEOTIDE SEQUENCE [LARGE SCALE GENOMIC DNA]</scope>
    <source>
        <tissue evidence="1">Muscle</tissue>
    </source>
</reference>
<comment type="caution">
    <text evidence="1">The sequence shown here is derived from an EMBL/GenBank/DDBJ whole genome shotgun (WGS) entry which is preliminary data.</text>
</comment>
<sequence length="95" mass="10249">MVRFSATATGAELLPYNNAVECVVSGTVFSASPQITRQCFLLVQHQSIFLTIHRQISLDVAARINTPCISKSACTPPGSPLPLFNLLSAVYVNIQ</sequence>
<evidence type="ECO:0000313" key="2">
    <source>
        <dbReference type="Proteomes" id="UP000324222"/>
    </source>
</evidence>
<protein>
    <submittedName>
        <fullName evidence="1">Uncharacterized protein</fullName>
    </submittedName>
</protein>
<dbReference type="Proteomes" id="UP000324222">
    <property type="component" value="Unassembled WGS sequence"/>
</dbReference>
<keyword evidence="2" id="KW-1185">Reference proteome</keyword>
<dbReference type="EMBL" id="VSRR010001647">
    <property type="protein sequence ID" value="MPC26762.1"/>
    <property type="molecule type" value="Genomic_DNA"/>
</dbReference>
<dbReference type="AlphaFoldDB" id="A0A5B7DYI4"/>
<name>A0A5B7DYI4_PORTR</name>
<proteinExistence type="predicted"/>
<organism evidence="1 2">
    <name type="scientific">Portunus trituberculatus</name>
    <name type="common">Swimming crab</name>
    <name type="synonym">Neptunus trituberculatus</name>
    <dbReference type="NCBI Taxonomy" id="210409"/>
    <lineage>
        <taxon>Eukaryota</taxon>
        <taxon>Metazoa</taxon>
        <taxon>Ecdysozoa</taxon>
        <taxon>Arthropoda</taxon>
        <taxon>Crustacea</taxon>
        <taxon>Multicrustacea</taxon>
        <taxon>Malacostraca</taxon>
        <taxon>Eumalacostraca</taxon>
        <taxon>Eucarida</taxon>
        <taxon>Decapoda</taxon>
        <taxon>Pleocyemata</taxon>
        <taxon>Brachyura</taxon>
        <taxon>Eubrachyura</taxon>
        <taxon>Portunoidea</taxon>
        <taxon>Portunidae</taxon>
        <taxon>Portuninae</taxon>
        <taxon>Portunus</taxon>
    </lineage>
</organism>